<keyword evidence="6" id="KW-1185">Reference proteome</keyword>
<organism evidence="5 6">
    <name type="scientific">Teratosphaeria destructans</name>
    <dbReference type="NCBI Taxonomy" id="418781"/>
    <lineage>
        <taxon>Eukaryota</taxon>
        <taxon>Fungi</taxon>
        <taxon>Dikarya</taxon>
        <taxon>Ascomycota</taxon>
        <taxon>Pezizomycotina</taxon>
        <taxon>Dothideomycetes</taxon>
        <taxon>Dothideomycetidae</taxon>
        <taxon>Mycosphaerellales</taxon>
        <taxon>Teratosphaeriaceae</taxon>
        <taxon>Teratosphaeria</taxon>
    </lineage>
</organism>
<dbReference type="GO" id="GO:0005829">
    <property type="term" value="C:cytosol"/>
    <property type="evidence" value="ECO:0007669"/>
    <property type="project" value="TreeGrafter"/>
</dbReference>
<dbReference type="PANTHER" id="PTHR21240">
    <property type="entry name" value="2-AMINO-3-CARBOXYLMUCONATE-6-SEMIALDEHYDE DECARBOXYLASE"/>
    <property type="match status" value="1"/>
</dbReference>
<name>A0A9W7SMF2_9PEZI</name>
<dbReference type="InterPro" id="IPR032466">
    <property type="entry name" value="Metal_Hydrolase"/>
</dbReference>
<protein>
    <submittedName>
        <fullName evidence="5">Amidohydrolase</fullName>
    </submittedName>
</protein>
<evidence type="ECO:0000313" key="6">
    <source>
        <dbReference type="Proteomes" id="UP001138500"/>
    </source>
</evidence>
<evidence type="ECO:0000256" key="3">
    <source>
        <dbReference type="RuleBase" id="RU366045"/>
    </source>
</evidence>
<proteinExistence type="inferred from homology"/>
<reference evidence="5 6" key="1">
    <citation type="journal article" date="2018" name="IMA Fungus">
        <title>IMA Genome-F 10: Nine draft genome sequences of Claviceps purpurea s.lat., including C. arundinis, C. humidiphila, and C. cf. spartinae, pseudomolecules for the pitch canker pathogen Fusarium circinatum, draft genome of Davidsoniella eucalypti, Grosmannia galeiformis, Quambalaria eucalypti, and Teratosphaeria destructans.</title>
        <authorList>
            <person name="Wingfield B.D."/>
            <person name="Liu M."/>
            <person name="Nguyen H.D."/>
            <person name="Lane F.A."/>
            <person name="Morgan S.W."/>
            <person name="De Vos L."/>
            <person name="Wilken P.M."/>
            <person name="Duong T.A."/>
            <person name="Aylward J."/>
            <person name="Coetzee M.P."/>
            <person name="Dadej K."/>
            <person name="De Beer Z.W."/>
            <person name="Findlay W."/>
            <person name="Havenga M."/>
            <person name="Kolarik M."/>
            <person name="Menzies J.G."/>
            <person name="Naidoo K."/>
            <person name="Pochopski O."/>
            <person name="Shoukouhi P."/>
            <person name="Santana Q.C."/>
            <person name="Seifert K.A."/>
            <person name="Soal N."/>
            <person name="Steenkamp E.T."/>
            <person name="Tatham C.T."/>
            <person name="van der Nest M.A."/>
            <person name="Wingfield M.J."/>
        </authorList>
    </citation>
    <scope>NUCLEOTIDE SEQUENCE [LARGE SCALE GENOMIC DNA]</scope>
    <source>
        <strain evidence="5">CMW44962</strain>
    </source>
</reference>
<dbReference type="InterPro" id="IPR032465">
    <property type="entry name" value="ACMSD"/>
</dbReference>
<dbReference type="GO" id="GO:0019748">
    <property type="term" value="P:secondary metabolic process"/>
    <property type="evidence" value="ECO:0007669"/>
    <property type="project" value="TreeGrafter"/>
</dbReference>
<comment type="caution">
    <text evidence="5">The sequence shown here is derived from an EMBL/GenBank/DDBJ whole genome shotgun (WGS) entry which is preliminary data.</text>
</comment>
<evidence type="ECO:0000256" key="1">
    <source>
        <dbReference type="ARBA" id="ARBA00022793"/>
    </source>
</evidence>
<dbReference type="GO" id="GO:0016787">
    <property type="term" value="F:hydrolase activity"/>
    <property type="evidence" value="ECO:0007669"/>
    <property type="project" value="InterPro"/>
</dbReference>
<dbReference type="InterPro" id="IPR006680">
    <property type="entry name" value="Amidohydro-rel"/>
</dbReference>
<evidence type="ECO:0000313" key="5">
    <source>
        <dbReference type="EMBL" id="KAH9823729.1"/>
    </source>
</evidence>
<comment type="similarity">
    <text evidence="3">Belongs to the metallo-dependent hydrolases superfamily.</text>
</comment>
<dbReference type="FunFam" id="3.20.20.140:FF:000099">
    <property type="entry name" value="Amidohydrolase 2"/>
    <property type="match status" value="1"/>
</dbReference>
<dbReference type="Gene3D" id="3.20.20.140">
    <property type="entry name" value="Metal-dependent hydrolases"/>
    <property type="match status" value="1"/>
</dbReference>
<dbReference type="SUPFAM" id="SSF51556">
    <property type="entry name" value="Metallo-dependent hydrolases"/>
    <property type="match status" value="1"/>
</dbReference>
<keyword evidence="1 3" id="KW-0210">Decarboxylase</keyword>
<dbReference type="Proteomes" id="UP001138500">
    <property type="component" value="Unassembled WGS sequence"/>
</dbReference>
<gene>
    <name evidence="5" type="ORF">Tdes44962_MAKER04473</name>
</gene>
<dbReference type="OrthoDB" id="432010at2759"/>
<reference evidence="5 6" key="2">
    <citation type="journal article" date="2021" name="Curr. Genet.">
        <title>Genetic response to nitrogen starvation in the aggressive Eucalyptus foliar pathogen Teratosphaeria destructans.</title>
        <authorList>
            <person name="Havenga M."/>
            <person name="Wingfield B.D."/>
            <person name="Wingfield M.J."/>
            <person name="Dreyer L.L."/>
            <person name="Roets F."/>
            <person name="Aylward J."/>
        </authorList>
    </citation>
    <scope>NUCLEOTIDE SEQUENCE [LARGE SCALE GENOMIC DNA]</scope>
    <source>
        <strain evidence="5">CMW44962</strain>
    </source>
</reference>
<feature type="non-terminal residue" evidence="5">
    <location>
        <position position="1"/>
    </location>
</feature>
<evidence type="ECO:0000259" key="4">
    <source>
        <dbReference type="Pfam" id="PF04909"/>
    </source>
</evidence>
<dbReference type="PANTHER" id="PTHR21240:SF30">
    <property type="entry name" value="AMIDOHYDROLASE-RELATED DOMAIN-CONTAINING PROTEIN-RELATED"/>
    <property type="match status" value="1"/>
</dbReference>
<keyword evidence="2 3" id="KW-0456">Lyase</keyword>
<dbReference type="EMBL" id="RIBY02002167">
    <property type="protein sequence ID" value="KAH9823729.1"/>
    <property type="molecule type" value="Genomic_DNA"/>
</dbReference>
<dbReference type="AlphaFoldDB" id="A0A9W7SMF2"/>
<dbReference type="Pfam" id="PF04909">
    <property type="entry name" value="Amidohydro_2"/>
    <property type="match status" value="1"/>
</dbReference>
<dbReference type="GO" id="GO:0016831">
    <property type="term" value="F:carboxy-lyase activity"/>
    <property type="evidence" value="ECO:0007669"/>
    <property type="project" value="UniProtKB-KW"/>
</dbReference>
<feature type="domain" description="Amidohydrolase-related" evidence="4">
    <location>
        <begin position="94"/>
        <end position="367"/>
    </location>
</feature>
<sequence>QSHLGIVTASQQFTISTYQRLSLYIVSIHDIATTLQTPIYHQSSQSEFSSTMVPPLITLEEHFFSTAVGDALHDKHAEQFLAIPGLETQLTNLDDVRLTDMEKGKVSLQVISHGPGTLSPQQAHDANEQLAAAIQKHPTRFAGFAALAVKDPKAAADELERAVKQHGFVGALIDCHVNGKYYDGDEYDALWSKFQELDVPCYIHPTWPSDDMGPRYTGNFTTGASKSLGASGWGWHNEVALHVLRLHASGKFDKFPKLKIIIGHFGEMIPFMLARIEKLSVRWGKIKPFKQVYDENIWITTSGVWSLDPVRTILANTKIEHILYSVDYPFEKNENGLKWIEELEKSGLVTNEQLDAIAYGNSERLLRVKAPARQ</sequence>
<accession>A0A9W7SMF2</accession>
<evidence type="ECO:0000256" key="2">
    <source>
        <dbReference type="ARBA" id="ARBA00023239"/>
    </source>
</evidence>